<organism evidence="1 2">
    <name type="scientific">Pomacea canaliculata</name>
    <name type="common">Golden apple snail</name>
    <dbReference type="NCBI Taxonomy" id="400727"/>
    <lineage>
        <taxon>Eukaryota</taxon>
        <taxon>Metazoa</taxon>
        <taxon>Spiralia</taxon>
        <taxon>Lophotrochozoa</taxon>
        <taxon>Mollusca</taxon>
        <taxon>Gastropoda</taxon>
        <taxon>Caenogastropoda</taxon>
        <taxon>Architaenioglossa</taxon>
        <taxon>Ampullarioidea</taxon>
        <taxon>Ampullariidae</taxon>
        <taxon>Pomacea</taxon>
    </lineage>
</organism>
<keyword evidence="2" id="KW-1185">Reference proteome</keyword>
<evidence type="ECO:0000313" key="1">
    <source>
        <dbReference type="EMBL" id="PVD34637.1"/>
    </source>
</evidence>
<gene>
    <name evidence="1" type="ORF">C0Q70_05914</name>
</gene>
<dbReference type="EMBL" id="PZQS01000003">
    <property type="protein sequence ID" value="PVD34637.1"/>
    <property type="molecule type" value="Genomic_DNA"/>
</dbReference>
<dbReference type="AlphaFoldDB" id="A0A2T7PMN0"/>
<protein>
    <submittedName>
        <fullName evidence="1">Uncharacterized protein</fullName>
    </submittedName>
</protein>
<proteinExistence type="predicted"/>
<dbReference type="Proteomes" id="UP000245119">
    <property type="component" value="Linkage Group LG3"/>
</dbReference>
<accession>A0A2T7PMN0</accession>
<evidence type="ECO:0000313" key="2">
    <source>
        <dbReference type="Proteomes" id="UP000245119"/>
    </source>
</evidence>
<reference evidence="1 2" key="1">
    <citation type="submission" date="2018-04" db="EMBL/GenBank/DDBJ databases">
        <title>The genome of golden apple snail Pomacea canaliculata provides insight into stress tolerance and invasive adaptation.</title>
        <authorList>
            <person name="Liu C."/>
            <person name="Liu B."/>
            <person name="Ren Y."/>
            <person name="Zhang Y."/>
            <person name="Wang H."/>
            <person name="Li S."/>
            <person name="Jiang F."/>
            <person name="Yin L."/>
            <person name="Zhang G."/>
            <person name="Qian W."/>
            <person name="Fan W."/>
        </authorList>
    </citation>
    <scope>NUCLEOTIDE SEQUENCE [LARGE SCALE GENOMIC DNA]</scope>
    <source>
        <strain evidence="1">SZHN2017</strain>
        <tissue evidence="1">Muscle</tissue>
    </source>
</reference>
<sequence>MIEVHGLDAGNVTDDCACDPNATQPTSNPNELNQTTNAIVPQVQTATGTKIAWRRSSSVLKVELVPLMRSYETYSCEDVKERAYRSHAACYTNPFKDSRTICEMPSVDFWHVFWIIRSAFISSYSEALFGLLKTWGQESLTLKSVRSSSSQARAIGYVSLQATTSASDSKVNLAHRRSRRQTPSNQWEGETDNQTTYHLLASELADELAKQLGWNVSGVEWFAYGLPVDVNVTRAVVFLADKRAFGLDSPSLSASPNMTELVQQVAHAIQNGELRVTLEGQQARLQSLEACGDIDCRAPYLKVNAAPTPVDGHSGELGSPSSSVLFVLLAAVVKSLVV</sequence>
<dbReference type="OrthoDB" id="10035838at2759"/>
<name>A0A2T7PMN0_POMCA</name>
<comment type="caution">
    <text evidence="1">The sequence shown here is derived from an EMBL/GenBank/DDBJ whole genome shotgun (WGS) entry which is preliminary data.</text>
</comment>